<feature type="domain" description="Heterokaryon incompatibility" evidence="1">
    <location>
        <begin position="53"/>
        <end position="205"/>
    </location>
</feature>
<protein>
    <submittedName>
        <fullName evidence="2">HET-domain-containing protein</fullName>
    </submittedName>
</protein>
<dbReference type="Pfam" id="PF26639">
    <property type="entry name" value="Het-6_barrel"/>
    <property type="match status" value="1"/>
</dbReference>
<gene>
    <name evidence="2" type="ORF">L207DRAFT_506083</name>
</gene>
<dbReference type="PANTHER" id="PTHR24148:SF73">
    <property type="entry name" value="HET DOMAIN PROTEIN (AFU_ORTHOLOGUE AFUA_8G01020)"/>
    <property type="match status" value="1"/>
</dbReference>
<dbReference type="InterPro" id="IPR052895">
    <property type="entry name" value="HetReg/Transcr_Mod"/>
</dbReference>
<dbReference type="OrthoDB" id="3557394at2759"/>
<dbReference type="AlphaFoldDB" id="A0A2J6S8C2"/>
<keyword evidence="3" id="KW-1185">Reference proteome</keyword>
<organism evidence="2 3">
    <name type="scientific">Hyaloscypha variabilis (strain UAMH 11265 / GT02V1 / F)</name>
    <name type="common">Meliniomyces variabilis</name>
    <dbReference type="NCBI Taxonomy" id="1149755"/>
    <lineage>
        <taxon>Eukaryota</taxon>
        <taxon>Fungi</taxon>
        <taxon>Dikarya</taxon>
        <taxon>Ascomycota</taxon>
        <taxon>Pezizomycotina</taxon>
        <taxon>Leotiomycetes</taxon>
        <taxon>Helotiales</taxon>
        <taxon>Hyaloscyphaceae</taxon>
        <taxon>Hyaloscypha</taxon>
        <taxon>Hyaloscypha variabilis</taxon>
    </lineage>
</organism>
<accession>A0A2J6S8C2</accession>
<evidence type="ECO:0000313" key="3">
    <source>
        <dbReference type="Proteomes" id="UP000235786"/>
    </source>
</evidence>
<sequence length="611" mass="70069">MALSDNKRNLYDDLPLNRQRREVRVLVLCEGRDDSPVECSMKTISLFDGAASFNALSYVWGDANDTTTIIVNQLLITVPKSLANCLQNLRHYTASHTKLLNQNPQTIWADAVCINQQDLLERSQQVQMMDDIYSSARNVVIWLGEGTEYTDYAFDLMNSTAFRERLKDLKISNRRPFEEEIMVDVIFKQVLCKRKWWQRLWVRQEFVLATKEPVFCCGCKIIAWSHLLSCFLSFPRSWNYPDIEHKWEDCRKKVTSSLDESDANIGIHPIALHRIRKSFCERRALPFCDVIHYLLRNSAATDPRDFIYGLLGLLDPQDRKQITLDYELAPMEIYQQVGYLLWKQHTERTLSELLPTLNFHGDDNGFPSWVPDFASQSIRGWQDHRTIQAGKPWRKQTRNPFKLDQSILVLQGIILDIVDNAIPTPNKFSNIEEIVPFLRDVEELILKAIDRPIPPHHPLKPFSGLKHEETVVQTLTKSTVDTGELFPGLEDEEVWARLMDRESLSPEIAIAIRGCRYNGLFARLSTMLKGKFLGRKVLTSEAGFVGIGASQIEVGDVITLVFGSTAPLILRPCAESYRMVGSAYVSGLMDPDLFNLYCEKLMLQEVSFNIS</sequence>
<dbReference type="EMBL" id="KZ613938">
    <property type="protein sequence ID" value="PMD47010.1"/>
    <property type="molecule type" value="Genomic_DNA"/>
</dbReference>
<dbReference type="STRING" id="1149755.A0A2J6S8C2"/>
<dbReference type="InterPro" id="IPR010730">
    <property type="entry name" value="HET"/>
</dbReference>
<dbReference type="Proteomes" id="UP000235786">
    <property type="component" value="Unassembled WGS sequence"/>
</dbReference>
<evidence type="ECO:0000313" key="2">
    <source>
        <dbReference type="EMBL" id="PMD47010.1"/>
    </source>
</evidence>
<evidence type="ECO:0000259" key="1">
    <source>
        <dbReference type="Pfam" id="PF06985"/>
    </source>
</evidence>
<reference evidence="2 3" key="1">
    <citation type="submission" date="2016-04" db="EMBL/GenBank/DDBJ databases">
        <title>A degradative enzymes factory behind the ericoid mycorrhizal symbiosis.</title>
        <authorList>
            <consortium name="DOE Joint Genome Institute"/>
            <person name="Martino E."/>
            <person name="Morin E."/>
            <person name="Grelet G."/>
            <person name="Kuo A."/>
            <person name="Kohler A."/>
            <person name="Daghino S."/>
            <person name="Barry K."/>
            <person name="Choi C."/>
            <person name="Cichocki N."/>
            <person name="Clum A."/>
            <person name="Copeland A."/>
            <person name="Hainaut M."/>
            <person name="Haridas S."/>
            <person name="Labutti K."/>
            <person name="Lindquist E."/>
            <person name="Lipzen A."/>
            <person name="Khouja H.-R."/>
            <person name="Murat C."/>
            <person name="Ohm R."/>
            <person name="Olson A."/>
            <person name="Spatafora J."/>
            <person name="Veneault-Fourrey C."/>
            <person name="Henrissat B."/>
            <person name="Grigoriev I."/>
            <person name="Martin F."/>
            <person name="Perotto S."/>
        </authorList>
    </citation>
    <scope>NUCLEOTIDE SEQUENCE [LARGE SCALE GENOMIC DNA]</scope>
    <source>
        <strain evidence="2 3">F</strain>
    </source>
</reference>
<dbReference type="PANTHER" id="PTHR24148">
    <property type="entry name" value="ANKYRIN REPEAT DOMAIN-CONTAINING PROTEIN 39 HOMOLOG-RELATED"/>
    <property type="match status" value="1"/>
</dbReference>
<name>A0A2J6S8C2_HYAVF</name>
<proteinExistence type="predicted"/>
<dbReference type="Pfam" id="PF06985">
    <property type="entry name" value="HET"/>
    <property type="match status" value="1"/>
</dbReference>